<keyword evidence="2" id="KW-0472">Membrane</keyword>
<sequence length="470" mass="51647">MLPLALLPLELLLVGLVVAESLNNNLGQTPCTVATQIQTACQDRNEAVMQTCNCNTVYYNVWAACAACSGQTQPTWSDWAGNYSCKSRQASFPPQVQFDNGVIPDWANQQLTSDGDFDLTAALQTSLSRPAQIAVPIAVGVGVALLAGLLFCWYRRRKWRHQRNARIRPLSDGWLSSPRQWFNDLWLRAHSTRLKASKKEPSWEIDDEHLSWREAYNDPYSPPGHRQKHELGVRPSHNREASSSTLLSHLEFPTVRRVPTFLERFIKFKDGIRKSATYKAKYVSAISPDHTFRIDGSAANSPITKFEDHALDGAASHCKSGSDPQASFQPHRVSTVREEDEDTPGGAPVIVDLADFNLGPSQYPAEFPSEVLVISRDGQDFALDDMSTAPPTSLRTPTVARQPSSVYSGPPLSGVSGGSWGQSPRRANTSSTVSGAYPHSLRRDPDLTASRLPAPPQSLYPASVRAVMPG</sequence>
<feature type="region of interest" description="Disordered" evidence="1">
    <location>
        <begin position="219"/>
        <end position="238"/>
    </location>
</feature>
<evidence type="ECO:0000256" key="3">
    <source>
        <dbReference type="SAM" id="SignalP"/>
    </source>
</evidence>
<feature type="compositionally biased region" description="Low complexity" evidence="1">
    <location>
        <begin position="403"/>
        <end position="414"/>
    </location>
</feature>
<evidence type="ECO:0000256" key="2">
    <source>
        <dbReference type="SAM" id="Phobius"/>
    </source>
</evidence>
<accession>A0A2G8S7F5</accession>
<evidence type="ECO:0000313" key="5">
    <source>
        <dbReference type="Proteomes" id="UP000230002"/>
    </source>
</evidence>
<evidence type="ECO:0008006" key="6">
    <source>
        <dbReference type="Google" id="ProtNLM"/>
    </source>
</evidence>
<dbReference type="Proteomes" id="UP000230002">
    <property type="component" value="Unassembled WGS sequence"/>
</dbReference>
<proteinExistence type="predicted"/>
<feature type="region of interest" description="Disordered" evidence="1">
    <location>
        <begin position="314"/>
        <end position="345"/>
    </location>
</feature>
<feature type="chain" id="PRO_5013647911" description="Extracellular membrane protein CFEM domain-containing protein" evidence="3">
    <location>
        <begin position="20"/>
        <end position="470"/>
    </location>
</feature>
<dbReference type="AlphaFoldDB" id="A0A2G8S7F5"/>
<feature type="signal peptide" evidence="3">
    <location>
        <begin position="1"/>
        <end position="19"/>
    </location>
</feature>
<dbReference type="OrthoDB" id="2576311at2759"/>
<feature type="region of interest" description="Disordered" evidence="1">
    <location>
        <begin position="383"/>
        <end position="470"/>
    </location>
</feature>
<gene>
    <name evidence="4" type="ORF">GSI_08144</name>
</gene>
<name>A0A2G8S7F5_9APHY</name>
<comment type="caution">
    <text evidence="4">The sequence shown here is derived from an EMBL/GenBank/DDBJ whole genome shotgun (WGS) entry which is preliminary data.</text>
</comment>
<keyword evidence="2" id="KW-1133">Transmembrane helix</keyword>
<dbReference type="EMBL" id="AYKW01000019">
    <property type="protein sequence ID" value="PIL29706.1"/>
    <property type="molecule type" value="Genomic_DNA"/>
</dbReference>
<keyword evidence="5" id="KW-1185">Reference proteome</keyword>
<organism evidence="4 5">
    <name type="scientific">Ganoderma sinense ZZ0214-1</name>
    <dbReference type="NCBI Taxonomy" id="1077348"/>
    <lineage>
        <taxon>Eukaryota</taxon>
        <taxon>Fungi</taxon>
        <taxon>Dikarya</taxon>
        <taxon>Basidiomycota</taxon>
        <taxon>Agaricomycotina</taxon>
        <taxon>Agaricomycetes</taxon>
        <taxon>Polyporales</taxon>
        <taxon>Polyporaceae</taxon>
        <taxon>Ganoderma</taxon>
    </lineage>
</organism>
<keyword evidence="2" id="KW-0812">Transmembrane</keyword>
<feature type="compositionally biased region" description="Polar residues" evidence="1">
    <location>
        <begin position="389"/>
        <end position="402"/>
    </location>
</feature>
<keyword evidence="3" id="KW-0732">Signal</keyword>
<evidence type="ECO:0000313" key="4">
    <source>
        <dbReference type="EMBL" id="PIL29706.1"/>
    </source>
</evidence>
<reference evidence="4 5" key="1">
    <citation type="journal article" date="2015" name="Sci. Rep.">
        <title>Chromosome-level genome map provides insights into diverse defense mechanisms in the medicinal fungus Ganoderma sinense.</title>
        <authorList>
            <person name="Zhu Y."/>
            <person name="Xu J."/>
            <person name="Sun C."/>
            <person name="Zhou S."/>
            <person name="Xu H."/>
            <person name="Nelson D.R."/>
            <person name="Qian J."/>
            <person name="Song J."/>
            <person name="Luo H."/>
            <person name="Xiang L."/>
            <person name="Li Y."/>
            <person name="Xu Z."/>
            <person name="Ji A."/>
            <person name="Wang L."/>
            <person name="Lu S."/>
            <person name="Hayward A."/>
            <person name="Sun W."/>
            <person name="Li X."/>
            <person name="Schwartz D.C."/>
            <person name="Wang Y."/>
            <person name="Chen S."/>
        </authorList>
    </citation>
    <scope>NUCLEOTIDE SEQUENCE [LARGE SCALE GENOMIC DNA]</scope>
    <source>
        <strain evidence="4 5">ZZ0214-1</strain>
    </source>
</reference>
<feature type="transmembrane region" description="Helical" evidence="2">
    <location>
        <begin position="133"/>
        <end position="154"/>
    </location>
</feature>
<evidence type="ECO:0000256" key="1">
    <source>
        <dbReference type="SAM" id="MobiDB-lite"/>
    </source>
</evidence>
<feature type="compositionally biased region" description="Basic and acidic residues" evidence="1">
    <location>
        <begin position="229"/>
        <end position="238"/>
    </location>
</feature>
<protein>
    <recommendedName>
        <fullName evidence="6">Extracellular membrane protein CFEM domain-containing protein</fullName>
    </recommendedName>
</protein>
<feature type="compositionally biased region" description="Polar residues" evidence="1">
    <location>
        <begin position="425"/>
        <end position="434"/>
    </location>
</feature>